<protein>
    <submittedName>
        <fullName evidence="2">Uncharacterized protein</fullName>
    </submittedName>
</protein>
<accession>A0A9D4FFM3</accession>
<proteinExistence type="predicted"/>
<feature type="region of interest" description="Disordered" evidence="1">
    <location>
        <begin position="56"/>
        <end position="76"/>
    </location>
</feature>
<dbReference type="Proteomes" id="UP000828390">
    <property type="component" value="Unassembled WGS sequence"/>
</dbReference>
<name>A0A9D4FFM3_DREPO</name>
<gene>
    <name evidence="2" type="ORF">DPMN_151008</name>
</gene>
<sequence>MCCCRIAADGKTPYQAWTSRREAATSIEMNTSENQQQSTMINLPVPQQQYPHVYSINQRPKPLGSWKSSVPPSNSC</sequence>
<evidence type="ECO:0000313" key="3">
    <source>
        <dbReference type="Proteomes" id="UP000828390"/>
    </source>
</evidence>
<reference evidence="2" key="1">
    <citation type="journal article" date="2019" name="bioRxiv">
        <title>The Genome of the Zebra Mussel, Dreissena polymorpha: A Resource for Invasive Species Research.</title>
        <authorList>
            <person name="McCartney M.A."/>
            <person name="Auch B."/>
            <person name="Kono T."/>
            <person name="Mallez S."/>
            <person name="Zhang Y."/>
            <person name="Obille A."/>
            <person name="Becker A."/>
            <person name="Abrahante J.E."/>
            <person name="Garbe J."/>
            <person name="Badalamenti J.P."/>
            <person name="Herman A."/>
            <person name="Mangelson H."/>
            <person name="Liachko I."/>
            <person name="Sullivan S."/>
            <person name="Sone E.D."/>
            <person name="Koren S."/>
            <person name="Silverstein K.A.T."/>
            <person name="Beckman K.B."/>
            <person name="Gohl D.M."/>
        </authorList>
    </citation>
    <scope>NUCLEOTIDE SEQUENCE</scope>
    <source>
        <strain evidence="2">Duluth1</strain>
        <tissue evidence="2">Whole animal</tissue>
    </source>
</reference>
<dbReference type="EMBL" id="JAIWYP010000007">
    <property type="protein sequence ID" value="KAH3797427.1"/>
    <property type="molecule type" value="Genomic_DNA"/>
</dbReference>
<evidence type="ECO:0000256" key="1">
    <source>
        <dbReference type="SAM" id="MobiDB-lite"/>
    </source>
</evidence>
<reference evidence="2" key="2">
    <citation type="submission" date="2020-11" db="EMBL/GenBank/DDBJ databases">
        <authorList>
            <person name="McCartney M.A."/>
            <person name="Auch B."/>
            <person name="Kono T."/>
            <person name="Mallez S."/>
            <person name="Becker A."/>
            <person name="Gohl D.M."/>
            <person name="Silverstein K.A.T."/>
            <person name="Koren S."/>
            <person name="Bechman K.B."/>
            <person name="Herman A."/>
            <person name="Abrahante J.E."/>
            <person name="Garbe J."/>
        </authorList>
    </citation>
    <scope>NUCLEOTIDE SEQUENCE</scope>
    <source>
        <strain evidence="2">Duluth1</strain>
        <tissue evidence="2">Whole animal</tissue>
    </source>
</reference>
<dbReference type="AlphaFoldDB" id="A0A9D4FFM3"/>
<keyword evidence="3" id="KW-1185">Reference proteome</keyword>
<evidence type="ECO:0000313" key="2">
    <source>
        <dbReference type="EMBL" id="KAH3797427.1"/>
    </source>
</evidence>
<feature type="compositionally biased region" description="Polar residues" evidence="1">
    <location>
        <begin position="66"/>
        <end position="76"/>
    </location>
</feature>
<organism evidence="2 3">
    <name type="scientific">Dreissena polymorpha</name>
    <name type="common">Zebra mussel</name>
    <name type="synonym">Mytilus polymorpha</name>
    <dbReference type="NCBI Taxonomy" id="45954"/>
    <lineage>
        <taxon>Eukaryota</taxon>
        <taxon>Metazoa</taxon>
        <taxon>Spiralia</taxon>
        <taxon>Lophotrochozoa</taxon>
        <taxon>Mollusca</taxon>
        <taxon>Bivalvia</taxon>
        <taxon>Autobranchia</taxon>
        <taxon>Heteroconchia</taxon>
        <taxon>Euheterodonta</taxon>
        <taxon>Imparidentia</taxon>
        <taxon>Neoheterodontei</taxon>
        <taxon>Myida</taxon>
        <taxon>Dreissenoidea</taxon>
        <taxon>Dreissenidae</taxon>
        <taxon>Dreissena</taxon>
    </lineage>
</organism>
<comment type="caution">
    <text evidence="2">The sequence shown here is derived from an EMBL/GenBank/DDBJ whole genome shotgun (WGS) entry which is preliminary data.</text>
</comment>